<dbReference type="InterPro" id="IPR013517">
    <property type="entry name" value="FG-GAP"/>
</dbReference>
<evidence type="ECO:0000313" key="3">
    <source>
        <dbReference type="Proteomes" id="UP001233264"/>
    </source>
</evidence>
<dbReference type="InterPro" id="IPR028994">
    <property type="entry name" value="Integrin_alpha_N"/>
</dbReference>
<name>A0ABY8T2M9_9HYPH</name>
<gene>
    <name evidence="2" type="ORF">PZL22_001315</name>
</gene>
<dbReference type="PANTHER" id="PTHR44103">
    <property type="entry name" value="PROPROTEIN CONVERTASE P"/>
    <property type="match status" value="1"/>
</dbReference>
<sequence length="796" mass="86762">MTGRHFQISQAVSSLRGCLQTMKCSRAIGSIVSDLRRAVFILAVSIATTNCKVSHGNENPEGIALNGLTFERKEIADHSGDVKLVGDIDGDGQLDFVLGGLPEDPLSWWHGPDLRKTTIATARIEFTTDGVLADVDDDGDLDIVTADGPDGVNVIWFENPRPNGDPANGQKWKRHEIGAADGWGKDIKAADFDGDGRLDIVVRAPGAVMIFFQNEPIAWVGVAFPSFNLGEEGMAIGDIDSDGNIDLVLCGVWAHNPGGAEARDAPRWQSHLVGPFNPAFKALVIDIDQDGRFDILSSSSEHTADVAWFRAENGPSGRWVRHVIQPAVAGAHTLQAADMDRDGDIDVVVGQMHQTEERTLAVHYNRDGRGTRWTRQIIDDTGLHNGVVADVDNDDDFDIYGVNWAGHPPLRVWINRLDPPTPIRRLDRWVYQRITNAHVRSFGLAFADMDGDERTDIVSGPFWYRQPPLPWQKGWEQIRLGEGLDAVEALDLDGDGRAEATAQRNRGKTLQLHWLETVDAVAHKFEEHVIGEVPAATHDLGSQGHVFAQIVEGGLPELAVSSGGGVFYFTIPDDPAAPWPRTRICAEASDEGIAFTDIDGDGLIDLVASTGEAKEVAWWRNPGDGSRDWQRRDIAKVPEMFYPDRVAAADLDGDGYPDIVVTEENGAADGARASWWRGPATGSFNWGRHEITSRGSLNSLSVADMDGDGRLDLVMAEHRGALRMSVWRNVGGGNFIEQLIGEGFESHLGARAVDLDGDGDLDIVSIGWDAPGAIHAWRNDAVEQMPSAPEAGQLRR</sequence>
<dbReference type="EMBL" id="CP120364">
    <property type="protein sequence ID" value="WHS92117.1"/>
    <property type="molecule type" value="Genomic_DNA"/>
</dbReference>
<proteinExistence type="predicted"/>
<reference evidence="2 3" key="1">
    <citation type="submission" date="2023-03" db="EMBL/GenBank/DDBJ databases">
        <authorList>
            <person name="Menendez E."/>
            <person name="Kaur S."/>
            <person name="Flores-Felix J.D."/>
            <person name="diCenzo G.C."/>
            <person name="Peix A."/>
            <person name="Velazquez E."/>
        </authorList>
    </citation>
    <scope>NUCLEOTIDE SEQUENCE [LARGE SCALE GENOMIC DNA]</scope>
    <source>
        <strain evidence="2 3">CCBAU 71714</strain>
        <plasmid evidence="2 3">pSkuCCBAU71714b</plasmid>
    </source>
</reference>
<accession>A0ABY8T2M9</accession>
<evidence type="ECO:0000313" key="2">
    <source>
        <dbReference type="EMBL" id="WHS92117.1"/>
    </source>
</evidence>
<keyword evidence="1" id="KW-0732">Signal</keyword>
<protein>
    <submittedName>
        <fullName evidence="2">VCBS repeat-containing protein</fullName>
    </submittedName>
</protein>
<evidence type="ECO:0000256" key="1">
    <source>
        <dbReference type="ARBA" id="ARBA00022729"/>
    </source>
</evidence>
<dbReference type="Proteomes" id="UP001233264">
    <property type="component" value="Plasmid pSkuCCBAU71714b"/>
</dbReference>
<dbReference type="Gene3D" id="2.130.10.130">
    <property type="entry name" value="Integrin alpha, N-terminal"/>
    <property type="match status" value="3"/>
</dbReference>
<organism evidence="2 3">
    <name type="scientific">Sinorhizobium kummerowiae</name>
    <dbReference type="NCBI Taxonomy" id="158892"/>
    <lineage>
        <taxon>Bacteria</taxon>
        <taxon>Pseudomonadati</taxon>
        <taxon>Pseudomonadota</taxon>
        <taxon>Alphaproteobacteria</taxon>
        <taxon>Hyphomicrobiales</taxon>
        <taxon>Rhizobiaceae</taxon>
        <taxon>Sinorhizobium/Ensifer group</taxon>
        <taxon>Sinorhizobium</taxon>
    </lineage>
</organism>
<geneLocation type="plasmid" evidence="2 3">
    <name>pSkuCCBAU71714b</name>
</geneLocation>
<dbReference type="Pfam" id="PF13517">
    <property type="entry name" value="FG-GAP_3"/>
    <property type="match status" value="4"/>
</dbReference>
<dbReference type="PANTHER" id="PTHR44103:SF1">
    <property type="entry name" value="PROPROTEIN CONVERTASE P"/>
    <property type="match status" value="1"/>
</dbReference>
<dbReference type="SUPFAM" id="SSF69318">
    <property type="entry name" value="Integrin alpha N-terminal domain"/>
    <property type="match status" value="2"/>
</dbReference>
<keyword evidence="2" id="KW-0614">Plasmid</keyword>
<keyword evidence="3" id="KW-1185">Reference proteome</keyword>